<accession>A0A1A9EYI0</accession>
<dbReference type="Gene3D" id="3.90.1200.10">
    <property type="match status" value="1"/>
</dbReference>
<evidence type="ECO:0000259" key="1">
    <source>
        <dbReference type="Pfam" id="PF01636"/>
    </source>
</evidence>
<protein>
    <recommendedName>
        <fullName evidence="1">Aminoglycoside phosphotransferase domain-containing protein</fullName>
    </recommendedName>
</protein>
<dbReference type="AlphaFoldDB" id="A0A1A9EYI0"/>
<dbReference type="SUPFAM" id="SSF56112">
    <property type="entry name" value="Protein kinase-like (PK-like)"/>
    <property type="match status" value="1"/>
</dbReference>
<dbReference type="KEGG" id="mars:A8C75_11215"/>
<dbReference type="PANTHER" id="PTHR21310">
    <property type="entry name" value="AMINOGLYCOSIDE PHOSPHOTRANSFERASE-RELATED-RELATED"/>
    <property type="match status" value="1"/>
</dbReference>
<dbReference type="EMBL" id="CP015839">
    <property type="protein sequence ID" value="ANG62996.1"/>
    <property type="molecule type" value="Genomic_DNA"/>
</dbReference>
<organism evidence="2 3">
    <name type="scientific">Marinobacterium aestuarii</name>
    <dbReference type="NCBI Taxonomy" id="1821621"/>
    <lineage>
        <taxon>Bacteria</taxon>
        <taxon>Pseudomonadati</taxon>
        <taxon>Pseudomonadota</taxon>
        <taxon>Gammaproteobacteria</taxon>
        <taxon>Oceanospirillales</taxon>
        <taxon>Oceanospirillaceae</taxon>
        <taxon>Marinobacterium</taxon>
    </lineage>
</organism>
<dbReference type="InterPro" id="IPR051678">
    <property type="entry name" value="AGP_Transferase"/>
</dbReference>
<keyword evidence="3" id="KW-1185">Reference proteome</keyword>
<sequence>MQAAPFSAVQSAVQSAIHLYMQQHPELASVSPQWQPMAGGSSNRLYSSVADSLVLRVNAAPEQVPGVDRRREADVLAQLQGQPWAPWVLHCAVQPSAADDHGWLLTRWHGESPVSELTRAQRAQLRDAVAAWQALELDVEGQEKSMAMDYDALLAGYGAQLVGLPMERALQQLVVRAARELALLPEIPRVLTHHDLHPGNLCLNEDTLVVVDWEYAALGCAWFDAAALIQRCGMKAEDIAALPAFATIDATQLADGLMRARWLCEALECLWYWARGLAGTDRKMADLMRDTLRLFKQPELTAED</sequence>
<reference evidence="3" key="1">
    <citation type="submission" date="2016-05" db="EMBL/GenBank/DDBJ databases">
        <authorList>
            <person name="Baek K."/>
            <person name="Yang S.-J."/>
        </authorList>
    </citation>
    <scope>NUCLEOTIDE SEQUENCE [LARGE SCALE GENOMIC DNA]</scope>
    <source>
        <strain evidence="3">ST58-10</strain>
    </source>
</reference>
<evidence type="ECO:0000313" key="3">
    <source>
        <dbReference type="Proteomes" id="UP000078070"/>
    </source>
</evidence>
<feature type="domain" description="Aminoglycoside phosphotransferase" evidence="1">
    <location>
        <begin position="34"/>
        <end position="247"/>
    </location>
</feature>
<gene>
    <name evidence="2" type="ORF">A8C75_11215</name>
</gene>
<dbReference type="Proteomes" id="UP000078070">
    <property type="component" value="Chromosome"/>
</dbReference>
<dbReference type="STRING" id="1821621.A8C75_11215"/>
<name>A0A1A9EYI0_9GAMM</name>
<dbReference type="InterPro" id="IPR011009">
    <property type="entry name" value="Kinase-like_dom_sf"/>
</dbReference>
<proteinExistence type="predicted"/>
<evidence type="ECO:0000313" key="2">
    <source>
        <dbReference type="EMBL" id="ANG62996.1"/>
    </source>
</evidence>
<dbReference type="Pfam" id="PF01636">
    <property type="entry name" value="APH"/>
    <property type="match status" value="1"/>
</dbReference>
<dbReference type="InterPro" id="IPR002575">
    <property type="entry name" value="Aminoglycoside_PTrfase"/>
</dbReference>
<reference evidence="2 3" key="2">
    <citation type="journal article" date="2018" name="Int. J. Syst. Evol. Microbiol.">
        <title>Marinobacterium aestuarii sp. nov., a benzene-degrading marine bacterium isolated from estuary sediment.</title>
        <authorList>
            <person name="Bae S.S."/>
            <person name="Jung J."/>
            <person name="Chung D."/>
            <person name="Baek K."/>
        </authorList>
    </citation>
    <scope>NUCLEOTIDE SEQUENCE [LARGE SCALE GENOMIC DNA]</scope>
    <source>
        <strain evidence="2 3">ST58-10</strain>
    </source>
</reference>